<dbReference type="PaxDb" id="67767-A0A0J7K639"/>
<keyword evidence="3" id="KW-1185">Reference proteome</keyword>
<evidence type="ECO:0000256" key="1">
    <source>
        <dbReference type="SAM" id="Coils"/>
    </source>
</evidence>
<dbReference type="Proteomes" id="UP000036403">
    <property type="component" value="Unassembled WGS sequence"/>
</dbReference>
<name>A0A0J7K639_LASNI</name>
<accession>A0A0J7K639</accession>
<protein>
    <submittedName>
        <fullName evidence="2">Uncharacterized protein</fullName>
    </submittedName>
</protein>
<sequence length="100" mass="12724">MLRLAERVMEEKVKIRGVEERIGERRKEILLVIMEKEEDKEELLERSGEIRRKWEIIVDKDLTREERWLRWRILEKARMERRRRRKVVNDNRRIWIEEKE</sequence>
<evidence type="ECO:0000313" key="2">
    <source>
        <dbReference type="EMBL" id="KMQ85958.1"/>
    </source>
</evidence>
<feature type="coiled-coil region" evidence="1">
    <location>
        <begin position="26"/>
        <end position="53"/>
    </location>
</feature>
<keyword evidence="1" id="KW-0175">Coiled coil</keyword>
<proteinExistence type="predicted"/>
<comment type="caution">
    <text evidence="2">The sequence shown here is derived from an EMBL/GenBank/DDBJ whole genome shotgun (WGS) entry which is preliminary data.</text>
</comment>
<evidence type="ECO:0000313" key="3">
    <source>
        <dbReference type="Proteomes" id="UP000036403"/>
    </source>
</evidence>
<reference evidence="2 3" key="1">
    <citation type="submission" date="2015-04" db="EMBL/GenBank/DDBJ databases">
        <title>Lasius niger genome sequencing.</title>
        <authorList>
            <person name="Konorov E.A."/>
            <person name="Nikitin M.A."/>
            <person name="Kirill M.V."/>
            <person name="Chang P."/>
        </authorList>
    </citation>
    <scope>NUCLEOTIDE SEQUENCE [LARGE SCALE GENOMIC DNA]</scope>
    <source>
        <tissue evidence="2">Whole</tissue>
    </source>
</reference>
<dbReference type="AlphaFoldDB" id="A0A0J7K639"/>
<dbReference type="EMBL" id="LBMM01012843">
    <property type="protein sequence ID" value="KMQ85958.1"/>
    <property type="molecule type" value="Genomic_DNA"/>
</dbReference>
<gene>
    <name evidence="2" type="ORF">RF55_15213</name>
</gene>
<organism evidence="2 3">
    <name type="scientific">Lasius niger</name>
    <name type="common">Black garden ant</name>
    <dbReference type="NCBI Taxonomy" id="67767"/>
    <lineage>
        <taxon>Eukaryota</taxon>
        <taxon>Metazoa</taxon>
        <taxon>Ecdysozoa</taxon>
        <taxon>Arthropoda</taxon>
        <taxon>Hexapoda</taxon>
        <taxon>Insecta</taxon>
        <taxon>Pterygota</taxon>
        <taxon>Neoptera</taxon>
        <taxon>Endopterygota</taxon>
        <taxon>Hymenoptera</taxon>
        <taxon>Apocrita</taxon>
        <taxon>Aculeata</taxon>
        <taxon>Formicoidea</taxon>
        <taxon>Formicidae</taxon>
        <taxon>Formicinae</taxon>
        <taxon>Lasius</taxon>
        <taxon>Lasius</taxon>
    </lineage>
</organism>